<gene>
    <name evidence="2" type="ORF">C6P40_003229</name>
</gene>
<dbReference type="GO" id="GO:0004520">
    <property type="term" value="F:DNA endonuclease activity"/>
    <property type="evidence" value="ECO:0007669"/>
    <property type="project" value="TreeGrafter"/>
</dbReference>
<dbReference type="PANTHER" id="PTHR28072">
    <property type="entry name" value="CRUCIFORM CUTTING ENDONUCLEASE 1, MITOCHONDRIAL-RELATED"/>
    <property type="match status" value="1"/>
</dbReference>
<dbReference type="InterPro" id="IPR012337">
    <property type="entry name" value="RNaseH-like_sf"/>
</dbReference>
<dbReference type="EMBL" id="PUHW01000036">
    <property type="protein sequence ID" value="KAG0690305.1"/>
    <property type="molecule type" value="Genomic_DNA"/>
</dbReference>
<dbReference type="GO" id="GO:0000403">
    <property type="term" value="F:Y-form DNA binding"/>
    <property type="evidence" value="ECO:0007669"/>
    <property type="project" value="TreeGrafter"/>
</dbReference>
<dbReference type="GO" id="GO:0070336">
    <property type="term" value="F:flap-structured DNA binding"/>
    <property type="evidence" value="ECO:0007669"/>
    <property type="project" value="TreeGrafter"/>
</dbReference>
<dbReference type="Pfam" id="PF09159">
    <property type="entry name" value="Ydc2-catalyt"/>
    <property type="match status" value="1"/>
</dbReference>
<dbReference type="AlphaFoldDB" id="A0A9P7BHC0"/>
<dbReference type="Proteomes" id="UP000697127">
    <property type="component" value="Unassembled WGS sequence"/>
</dbReference>
<dbReference type="Gene3D" id="3.30.420.10">
    <property type="entry name" value="Ribonuclease H-like superfamily/Ribonuclease H"/>
    <property type="match status" value="1"/>
</dbReference>
<reference evidence="2" key="1">
    <citation type="submission" date="2020-11" db="EMBL/GenBank/DDBJ databases">
        <title>Kefir isolates.</title>
        <authorList>
            <person name="Marcisauskas S."/>
            <person name="Kim Y."/>
            <person name="Blasche S."/>
        </authorList>
    </citation>
    <scope>NUCLEOTIDE SEQUENCE</scope>
    <source>
        <strain evidence="2">Olga-1</strain>
    </source>
</reference>
<dbReference type="InterPro" id="IPR015242">
    <property type="entry name" value="Ydc2_cat"/>
</dbReference>
<evidence type="ECO:0000259" key="1">
    <source>
        <dbReference type="Pfam" id="PF09159"/>
    </source>
</evidence>
<dbReference type="GO" id="GO:0005739">
    <property type="term" value="C:mitochondrion"/>
    <property type="evidence" value="ECO:0007669"/>
    <property type="project" value="TreeGrafter"/>
</dbReference>
<dbReference type="PANTHER" id="PTHR28072:SF1">
    <property type="entry name" value="CRUCIFORM CUTTING ENDONUCLEASE 1, MITOCHONDRIAL-RELATED"/>
    <property type="match status" value="1"/>
</dbReference>
<keyword evidence="3" id="KW-1185">Reference proteome</keyword>
<name>A0A9P7BHC0_9ASCO</name>
<organism evidence="2 3">
    <name type="scientific">Pichia californica</name>
    <dbReference type="NCBI Taxonomy" id="460514"/>
    <lineage>
        <taxon>Eukaryota</taxon>
        <taxon>Fungi</taxon>
        <taxon>Dikarya</taxon>
        <taxon>Ascomycota</taxon>
        <taxon>Saccharomycotina</taxon>
        <taxon>Pichiomycetes</taxon>
        <taxon>Pichiales</taxon>
        <taxon>Pichiaceae</taxon>
        <taxon>Pichia</taxon>
    </lineage>
</organism>
<dbReference type="GO" id="GO:0000402">
    <property type="term" value="F:crossed form four-way junction DNA binding"/>
    <property type="evidence" value="ECO:0007669"/>
    <property type="project" value="TreeGrafter"/>
</dbReference>
<evidence type="ECO:0000313" key="3">
    <source>
        <dbReference type="Proteomes" id="UP000697127"/>
    </source>
</evidence>
<dbReference type="OrthoDB" id="5552842at2759"/>
<accession>A0A9P7BHC0</accession>
<dbReference type="SUPFAM" id="SSF53098">
    <property type="entry name" value="Ribonuclease H-like"/>
    <property type="match status" value="1"/>
</dbReference>
<protein>
    <recommendedName>
        <fullName evidence="1">Mitochondrial resolvase Ydc2 catalytic domain-containing protein</fullName>
    </recommendedName>
</protein>
<proteinExistence type="predicted"/>
<feature type="domain" description="Mitochondrial resolvase Ydc2 catalytic" evidence="1">
    <location>
        <begin position="63"/>
        <end position="339"/>
    </location>
</feature>
<evidence type="ECO:0000313" key="2">
    <source>
        <dbReference type="EMBL" id="KAG0690305.1"/>
    </source>
</evidence>
<comment type="caution">
    <text evidence="2">The sequence shown here is derived from an EMBL/GenBank/DDBJ whole genome shotgun (WGS) entry which is preliminary data.</text>
</comment>
<dbReference type="InterPro" id="IPR039197">
    <property type="entry name" value="Mrs1/Cce1"/>
</dbReference>
<dbReference type="InterPro" id="IPR036397">
    <property type="entry name" value="RNaseH_sf"/>
</dbReference>
<sequence length="359" mass="41710">MTLPRNSIKTLIKCQKLTKNDILPLFNILGYQLPPNTRKEGLLDALEDHLNFTKSKFVKYHQVLALDMGLKNMSLARLKLDNKEKLPTLSQWFKINLDPLDCNFNPINYANITTKFIYEQILNNRLSSIPIDLLMERQRFRTGGASSVLESTLKTNTIEAMLCMGLTMNNYLNENPNLKINISSSAPGAMVKYWQNLYYKDEKISEKESKSFRIELISNMLLSTLKTYELTPKHVKEYSNMNEYVKISNIKPYFVLSQDLINGLTKLLKDKKNESRWESAWGFKAHSRRLWEIVKILNEANTKNFKIDDELWATKKGDDLADSLLHGLTHYEYLKNRDAIRKVIEKSQDVKEFVLTKGI</sequence>